<dbReference type="HOGENOM" id="CLU_2274694_0_0_5"/>
<keyword evidence="2" id="KW-1185">Reference proteome</keyword>
<accession>Q0FPT7</accession>
<evidence type="ECO:0000313" key="1">
    <source>
        <dbReference type="EMBL" id="EAU46126.1"/>
    </source>
</evidence>
<reference evidence="1 2" key="1">
    <citation type="journal article" date="2010" name="J. Bacteriol.">
        <title>Genome sequences of Pelagibaca bermudensis HTCC2601T and Maritimibacter alkaliphilus HTCC2654T, the type strains of two marine Roseobacter genera.</title>
        <authorList>
            <person name="Thrash J.C."/>
            <person name="Cho J.C."/>
            <person name="Ferriera S."/>
            <person name="Johnson J."/>
            <person name="Vergin K.L."/>
            <person name="Giovannoni S.J."/>
        </authorList>
    </citation>
    <scope>NUCLEOTIDE SEQUENCE [LARGE SCALE GENOMIC DNA]</scope>
    <source>
        <strain evidence="2">DSM 26914 / JCM 13377 / KCTC 12554 / HTCC2601</strain>
    </source>
</reference>
<dbReference type="Proteomes" id="UP000006230">
    <property type="component" value="Unassembled WGS sequence"/>
</dbReference>
<evidence type="ECO:0000313" key="2">
    <source>
        <dbReference type="Proteomes" id="UP000006230"/>
    </source>
</evidence>
<name>Q0FPT7_SALBH</name>
<dbReference type="AlphaFoldDB" id="Q0FPT7"/>
<organism evidence="1 2">
    <name type="scientific">Salipiger bermudensis (strain DSM 26914 / JCM 13377 / KCTC 12554 / HTCC2601)</name>
    <name type="common">Pelagibaca bermudensis</name>
    <dbReference type="NCBI Taxonomy" id="314265"/>
    <lineage>
        <taxon>Bacteria</taxon>
        <taxon>Pseudomonadati</taxon>
        <taxon>Pseudomonadota</taxon>
        <taxon>Alphaproteobacteria</taxon>
        <taxon>Rhodobacterales</taxon>
        <taxon>Roseobacteraceae</taxon>
        <taxon>Salipiger</taxon>
    </lineage>
</organism>
<protein>
    <submittedName>
        <fullName evidence="1">Uncharacterized protein</fullName>
    </submittedName>
</protein>
<comment type="caution">
    <text evidence="1">The sequence shown here is derived from an EMBL/GenBank/DDBJ whole genome shotgun (WGS) entry which is preliminary data.</text>
</comment>
<proteinExistence type="predicted"/>
<sequence length="102" mass="11229">MRQTFAPGDAEQLDWRRGRSGKAPVAPFLAVRIALIAHDTVTESSLMTGGAMVAFELIQWRDTGIFSQTLAERGEKKTGIHSDQRQVKEFSLLSLATGVRGR</sequence>
<dbReference type="STRING" id="314265.R2601_01473"/>
<dbReference type="EMBL" id="AATQ01000017">
    <property type="protein sequence ID" value="EAU46126.1"/>
    <property type="molecule type" value="Genomic_DNA"/>
</dbReference>
<gene>
    <name evidence="1" type="ORF">R2601_01473</name>
</gene>